<keyword evidence="1" id="KW-0547">Nucleotide-binding</keyword>
<dbReference type="Proteomes" id="UP000749040">
    <property type="component" value="Unassembled WGS sequence"/>
</dbReference>
<feature type="region of interest" description="Disordered" evidence="3">
    <location>
        <begin position="472"/>
        <end position="568"/>
    </location>
</feature>
<evidence type="ECO:0000313" key="4">
    <source>
        <dbReference type="EMBL" id="MBM9505982.1"/>
    </source>
</evidence>
<comment type="caution">
    <text evidence="4">The sequence shown here is derived from an EMBL/GenBank/DDBJ whole genome shotgun (WGS) entry which is preliminary data.</text>
</comment>
<keyword evidence="2 4" id="KW-0067">ATP-binding</keyword>
<dbReference type="RefSeq" id="WP_205357835.1">
    <property type="nucleotide sequence ID" value="NZ_JADKYB010000007.1"/>
</dbReference>
<dbReference type="SUPFAM" id="SSF52540">
    <property type="entry name" value="P-loop containing nucleoside triphosphate hydrolases"/>
    <property type="match status" value="1"/>
</dbReference>
<gene>
    <name evidence="4" type="ORF">ITX44_15755</name>
</gene>
<dbReference type="EMBL" id="JADKYB010000007">
    <property type="protein sequence ID" value="MBM9505982.1"/>
    <property type="molecule type" value="Genomic_DNA"/>
</dbReference>
<feature type="region of interest" description="Disordered" evidence="3">
    <location>
        <begin position="52"/>
        <end position="89"/>
    </location>
</feature>
<feature type="compositionally biased region" description="Low complexity" evidence="3">
    <location>
        <begin position="59"/>
        <end position="81"/>
    </location>
</feature>
<feature type="compositionally biased region" description="Low complexity" evidence="3">
    <location>
        <begin position="472"/>
        <end position="484"/>
    </location>
</feature>
<dbReference type="PANTHER" id="PTHR16305">
    <property type="entry name" value="TESTICULAR SOLUBLE ADENYLYL CYCLASE"/>
    <property type="match status" value="1"/>
</dbReference>
<dbReference type="InterPro" id="IPR027417">
    <property type="entry name" value="P-loop_NTPase"/>
</dbReference>
<organism evidence="4 5">
    <name type="scientific">Actinacidiphila acididurans</name>
    <dbReference type="NCBI Taxonomy" id="2784346"/>
    <lineage>
        <taxon>Bacteria</taxon>
        <taxon>Bacillati</taxon>
        <taxon>Actinomycetota</taxon>
        <taxon>Actinomycetes</taxon>
        <taxon>Kitasatosporales</taxon>
        <taxon>Streptomycetaceae</taxon>
        <taxon>Actinacidiphila</taxon>
    </lineage>
</organism>
<evidence type="ECO:0000313" key="5">
    <source>
        <dbReference type="Proteomes" id="UP000749040"/>
    </source>
</evidence>
<proteinExistence type="predicted"/>
<protein>
    <submittedName>
        <fullName evidence="4">ATP-binding protein</fullName>
    </submittedName>
</protein>
<feature type="compositionally biased region" description="Basic and acidic residues" evidence="3">
    <location>
        <begin position="490"/>
        <end position="505"/>
    </location>
</feature>
<evidence type="ECO:0000256" key="3">
    <source>
        <dbReference type="SAM" id="MobiDB-lite"/>
    </source>
</evidence>
<dbReference type="PANTHER" id="PTHR16305:SF35">
    <property type="entry name" value="TRANSCRIPTIONAL ACTIVATOR DOMAIN"/>
    <property type="match status" value="1"/>
</dbReference>
<reference evidence="4 5" key="1">
    <citation type="submission" date="2021-01" db="EMBL/GenBank/DDBJ databases">
        <title>Streptomyces acididurans sp. nov., isolated from a peat swamp forest soil.</title>
        <authorList>
            <person name="Chantavorakit T."/>
            <person name="Duangmal K."/>
        </authorList>
    </citation>
    <scope>NUCLEOTIDE SEQUENCE [LARGE SCALE GENOMIC DNA]</scope>
    <source>
        <strain evidence="4 5">KK5PA1</strain>
    </source>
</reference>
<accession>A0ABS2TRL5</accession>
<feature type="compositionally biased region" description="Low complexity" evidence="3">
    <location>
        <begin position="530"/>
        <end position="542"/>
    </location>
</feature>
<sequence length="1008" mass="102731">MRLHGRDSEQRVLREVVRAAADGSGTALVLRGEPGTGRTALLDWAATALSGAGSGTDSGSGTDDVGSDSGSGTGTDDVGSDSGSGSGDVGAGPGPVLRCACVPAETVLPYAGLIRLLRPLFDLVDHLPQPERGALREALGLADGGADADTTDDGHCDDSFDGVLADPDRRFLVGPAVRSLLAEAARRSPCPLLCLVDDAHWLDEASAEALVLAGRRLSADPVALILAMDDDPADPLPAPRLRTLPLTGLTPTAASALLSARRRDLPEPARQRLLAGSGGNPLALLELPPGADGGPLSDRLIRTFAARIRELPAPTRRALLLAAAEGTGDMAVVREAGAAPGALALAGGLTRDDGALRHPLVAVAVLRTASPDERRAAHAALATVLKGRPGCADRRAWQLAWAAPGPDEADETVAQELERTARRALRRGGREAAARAYEEAARLSTEPAVRARRLVPAAECWGGTVPVERAGAAEEASAARATGTNLRPGGADRRASDAPRAETARAEGVLTDPGSGTNPLPEAAGRHSARTAAGQTDAAPAGQAGGAGLQPGTAGPRTPGARAQAAAEQAEAILADPAGGAGALPGTAQLRARAARVRAAEEFAQGRPGKAHALLIEGARGIGGTDPGLELRMRLGAVEAAWAAGDVGMLAVTADGLDAARLPDGDPLVPVGGLLGGLVALPLGRPLPPGGLPPLAEAVAGAREGGVGAPDEVALILGAGLVTGHERETRDVASAVAEEARADGRLGLLTVALALRATAEVLLGEHARAGASGREALDLARDTGQDRWARHVCGVLAYLAAVGGDRTGCRVLAAEALGGTPGFGRAGTTWAHWALTVLDLGAGHLDAALARLDIAAPAPARFDPPFSRGLPDLIEALVALGHTPEARELTRRVSAWALRLNLPAAEALLARCRALVAVTDAEAETYFRTALELHAADPRPFDRARTELSRARWLHHRHRVRDAVPHLAAARAAFVRLQAAPWSAQAAKLAAGSAGLMAGARGGSVPDR</sequence>
<evidence type="ECO:0000256" key="2">
    <source>
        <dbReference type="ARBA" id="ARBA00022840"/>
    </source>
</evidence>
<dbReference type="GO" id="GO:0005524">
    <property type="term" value="F:ATP binding"/>
    <property type="evidence" value="ECO:0007669"/>
    <property type="project" value="UniProtKB-KW"/>
</dbReference>
<keyword evidence="5" id="KW-1185">Reference proteome</keyword>
<evidence type="ECO:0000256" key="1">
    <source>
        <dbReference type="ARBA" id="ARBA00022741"/>
    </source>
</evidence>
<feature type="compositionally biased region" description="Low complexity" evidence="3">
    <location>
        <begin position="550"/>
        <end position="568"/>
    </location>
</feature>
<name>A0ABS2TRL5_9ACTN</name>